<dbReference type="OrthoDB" id="10406618at2759"/>
<sequence>MCTEKLGIFDCGCVEMTEILFCDWIVDKTTVSAAHPKNAPAAPQLQRELVPTLCRHCEKRMESPEGALAVKAMVATRRAAVRRARSRWRAAAGSAAQAVPVPTTKDILFRLAMADWNTDEVEQVEADLQRLAGRTAWAEEDQHWERSSASQSSLPLRALAAATSALAPASPLPPRLLRVYEVFEALSSSGAPFADWELRLPPGPFFTAGNRARLWQILMAHADRGSDGLPRPRRHPRHLRLPPPPPPPPPPILPPPPPPTFPWGALRAETPRPFPIQVHEILEALPAEGIAVLDFGILFESRLLESELDEFMRLMSEHAVYGLDGLLRPKRPRD</sequence>
<accession>K1XTX4</accession>
<gene>
    <name evidence="2" type="ORF">MBM_06065</name>
</gene>
<protein>
    <submittedName>
        <fullName evidence="2">Uncharacterized protein</fullName>
    </submittedName>
</protein>
<evidence type="ECO:0000256" key="1">
    <source>
        <dbReference type="SAM" id="MobiDB-lite"/>
    </source>
</evidence>
<dbReference type="Proteomes" id="UP000006753">
    <property type="component" value="Unassembled WGS sequence"/>
</dbReference>
<dbReference type="InParanoid" id="K1XTX4"/>
<feature type="region of interest" description="Disordered" evidence="1">
    <location>
        <begin position="225"/>
        <end position="266"/>
    </location>
</feature>
<dbReference type="AlphaFoldDB" id="K1XTX4"/>
<organism evidence="2 3">
    <name type="scientific">Marssonina brunnea f. sp. multigermtubi (strain MB_m1)</name>
    <name type="common">Marssonina leaf spot fungus</name>
    <dbReference type="NCBI Taxonomy" id="1072389"/>
    <lineage>
        <taxon>Eukaryota</taxon>
        <taxon>Fungi</taxon>
        <taxon>Dikarya</taxon>
        <taxon>Ascomycota</taxon>
        <taxon>Pezizomycotina</taxon>
        <taxon>Leotiomycetes</taxon>
        <taxon>Helotiales</taxon>
        <taxon>Drepanopezizaceae</taxon>
        <taxon>Drepanopeziza</taxon>
    </lineage>
</organism>
<feature type="compositionally biased region" description="Pro residues" evidence="1">
    <location>
        <begin position="241"/>
        <end position="261"/>
    </location>
</feature>
<evidence type="ECO:0000313" key="2">
    <source>
        <dbReference type="EMBL" id="EKD16054.1"/>
    </source>
</evidence>
<dbReference type="EMBL" id="JH921440">
    <property type="protein sequence ID" value="EKD16054.1"/>
    <property type="molecule type" value="Genomic_DNA"/>
</dbReference>
<evidence type="ECO:0000313" key="3">
    <source>
        <dbReference type="Proteomes" id="UP000006753"/>
    </source>
</evidence>
<feature type="compositionally biased region" description="Basic residues" evidence="1">
    <location>
        <begin position="231"/>
        <end position="240"/>
    </location>
</feature>
<proteinExistence type="predicted"/>
<dbReference type="HOGENOM" id="CLU_831778_0_0_1"/>
<dbReference type="KEGG" id="mbe:MBM_06065"/>
<reference evidence="2 3" key="1">
    <citation type="journal article" date="2012" name="BMC Genomics">
        <title>Sequencing the genome of Marssonina brunnea reveals fungus-poplar co-evolution.</title>
        <authorList>
            <person name="Zhu S."/>
            <person name="Cao Y.-Z."/>
            <person name="Jiang C."/>
            <person name="Tan B.-Y."/>
            <person name="Wang Z."/>
            <person name="Feng S."/>
            <person name="Zhang L."/>
            <person name="Su X.-H."/>
            <person name="Brejova B."/>
            <person name="Vinar T."/>
            <person name="Xu M."/>
            <person name="Wang M.-X."/>
            <person name="Zhang S.-G."/>
            <person name="Huang M.-R."/>
            <person name="Wu R."/>
            <person name="Zhou Y."/>
        </authorList>
    </citation>
    <scope>NUCLEOTIDE SEQUENCE [LARGE SCALE GENOMIC DNA]</scope>
    <source>
        <strain evidence="2 3">MB_m1</strain>
    </source>
</reference>
<keyword evidence="3" id="KW-1185">Reference proteome</keyword>
<dbReference type="GeneID" id="18762000"/>
<name>K1XTX4_MARBU</name>